<dbReference type="InterPro" id="IPR001865">
    <property type="entry name" value="Ribosomal_uS2"/>
</dbReference>
<keyword evidence="2 5" id="KW-0689">Ribosomal protein</keyword>
<dbReference type="Gene3D" id="1.10.150.20">
    <property type="entry name" value="5' to 3' exonuclease, C-terminal subdomain"/>
    <property type="match status" value="1"/>
</dbReference>
<evidence type="ECO:0000256" key="3">
    <source>
        <dbReference type="ARBA" id="ARBA00023274"/>
    </source>
</evidence>
<dbReference type="PRINTS" id="PR00395">
    <property type="entry name" value="RIBOSOMALS2"/>
</dbReference>
<sequence length="369" mass="39519">MALPDFSMRQLLEAGVHFGHQTHRWNPKMGRYIFGKRNNIHILDLSQSVPLLHTALKEVSDVVAKGGRILFVGTKRQASEIVADAARRSAQYYVNARWLGGMLTNWKTISNSIKRLRELEDLLSGDGSGFTKKELLNLTRERDKLERALGGIKDMGGTPDMIFVIDTNKEAIAIQEARKLKIPVCALLDSNCDPDGVDFPIPGNDDAARAIALYCDLIAKAAIDGIARQQGSSGVDLGAQEVAPEEPTLVEAVAEPVVEAVAAAPAAVADAATAVVEKVAEVAEAAVEAVKEPLSGPLFTAPAGDGDDLKKINGIGPVAEKQLNEQGITTYAQIAALTDDEVQKVDDYMPFSSAQIVDWKAQAAELAKG</sequence>
<dbReference type="CDD" id="cd01425">
    <property type="entry name" value="RPS2"/>
    <property type="match status" value="1"/>
</dbReference>
<dbReference type="NCBIfam" id="TIGR01011">
    <property type="entry name" value="rpsB_bact"/>
    <property type="match status" value="1"/>
</dbReference>
<dbReference type="RefSeq" id="WP_377213359.1">
    <property type="nucleotide sequence ID" value="NZ_JBHTJV010000013.1"/>
</dbReference>
<accession>A0ABW3FG91</accession>
<protein>
    <recommendedName>
        <fullName evidence="4 5">Small ribosomal subunit protein uS2</fullName>
    </recommendedName>
</protein>
<dbReference type="PROSITE" id="PS00962">
    <property type="entry name" value="RIBOSOMAL_S2_1"/>
    <property type="match status" value="1"/>
</dbReference>
<organism evidence="7 8">
    <name type="scientific">Pseudahrensia aquimaris</name>
    <dbReference type="NCBI Taxonomy" id="744461"/>
    <lineage>
        <taxon>Bacteria</taxon>
        <taxon>Pseudomonadati</taxon>
        <taxon>Pseudomonadota</taxon>
        <taxon>Alphaproteobacteria</taxon>
        <taxon>Hyphomicrobiales</taxon>
        <taxon>Ahrensiaceae</taxon>
        <taxon>Pseudahrensia</taxon>
    </lineage>
</organism>
<evidence type="ECO:0000256" key="2">
    <source>
        <dbReference type="ARBA" id="ARBA00022980"/>
    </source>
</evidence>
<keyword evidence="3 5" id="KW-0687">Ribonucleoprotein</keyword>
<evidence type="ECO:0000313" key="8">
    <source>
        <dbReference type="Proteomes" id="UP001597101"/>
    </source>
</evidence>
<comment type="similarity">
    <text evidence="1 5 6">Belongs to the universal ribosomal protein uS2 family.</text>
</comment>
<dbReference type="Gene3D" id="3.40.50.10490">
    <property type="entry name" value="Glucose-6-phosphate isomerase like protein, domain 1"/>
    <property type="match status" value="1"/>
</dbReference>
<evidence type="ECO:0000256" key="5">
    <source>
        <dbReference type="HAMAP-Rule" id="MF_00291"/>
    </source>
</evidence>
<dbReference type="InterPro" id="IPR005706">
    <property type="entry name" value="Ribosomal_uS2_bac/mit/plastid"/>
</dbReference>
<evidence type="ECO:0000256" key="6">
    <source>
        <dbReference type="RuleBase" id="RU003631"/>
    </source>
</evidence>
<name>A0ABW3FG91_9HYPH</name>
<dbReference type="GO" id="GO:0005840">
    <property type="term" value="C:ribosome"/>
    <property type="evidence" value="ECO:0007669"/>
    <property type="project" value="UniProtKB-KW"/>
</dbReference>
<dbReference type="Gene3D" id="1.10.287.610">
    <property type="entry name" value="Helix hairpin bin"/>
    <property type="match status" value="1"/>
</dbReference>
<reference evidence="8" key="1">
    <citation type="journal article" date="2019" name="Int. J. Syst. Evol. Microbiol.">
        <title>The Global Catalogue of Microorganisms (GCM) 10K type strain sequencing project: providing services to taxonomists for standard genome sequencing and annotation.</title>
        <authorList>
            <consortium name="The Broad Institute Genomics Platform"/>
            <consortium name="The Broad Institute Genome Sequencing Center for Infectious Disease"/>
            <person name="Wu L."/>
            <person name="Ma J."/>
        </authorList>
    </citation>
    <scope>NUCLEOTIDE SEQUENCE [LARGE SCALE GENOMIC DNA]</scope>
    <source>
        <strain evidence="8">CCUG 60023</strain>
    </source>
</reference>
<evidence type="ECO:0000256" key="1">
    <source>
        <dbReference type="ARBA" id="ARBA00006242"/>
    </source>
</evidence>
<proteinExistence type="inferred from homology"/>
<dbReference type="InterPro" id="IPR018130">
    <property type="entry name" value="Ribosomal_uS2_CS"/>
</dbReference>
<dbReference type="Pfam" id="PF14520">
    <property type="entry name" value="HHH_5"/>
    <property type="match status" value="1"/>
</dbReference>
<dbReference type="Pfam" id="PF00318">
    <property type="entry name" value="Ribosomal_S2"/>
    <property type="match status" value="1"/>
</dbReference>
<dbReference type="EMBL" id="JBHTJV010000013">
    <property type="protein sequence ID" value="MFD0917499.1"/>
    <property type="molecule type" value="Genomic_DNA"/>
</dbReference>
<comment type="caution">
    <text evidence="7">The sequence shown here is derived from an EMBL/GenBank/DDBJ whole genome shotgun (WGS) entry which is preliminary data.</text>
</comment>
<evidence type="ECO:0000256" key="4">
    <source>
        <dbReference type="ARBA" id="ARBA00035256"/>
    </source>
</evidence>
<dbReference type="PANTHER" id="PTHR12534">
    <property type="entry name" value="30S RIBOSOMAL PROTEIN S2 PROKARYOTIC AND ORGANELLAR"/>
    <property type="match status" value="1"/>
</dbReference>
<keyword evidence="8" id="KW-1185">Reference proteome</keyword>
<dbReference type="PROSITE" id="PS00963">
    <property type="entry name" value="RIBOSOMAL_S2_2"/>
    <property type="match status" value="1"/>
</dbReference>
<dbReference type="Proteomes" id="UP001597101">
    <property type="component" value="Unassembled WGS sequence"/>
</dbReference>
<dbReference type="PANTHER" id="PTHR12534:SF0">
    <property type="entry name" value="SMALL RIBOSOMAL SUBUNIT PROTEIN US2M"/>
    <property type="match status" value="1"/>
</dbReference>
<evidence type="ECO:0000313" key="7">
    <source>
        <dbReference type="EMBL" id="MFD0917499.1"/>
    </source>
</evidence>
<gene>
    <name evidence="5 7" type="primary">rpsB</name>
    <name evidence="7" type="ORF">ACFQ14_13900</name>
</gene>
<dbReference type="HAMAP" id="MF_00291_B">
    <property type="entry name" value="Ribosomal_uS2_B"/>
    <property type="match status" value="1"/>
</dbReference>
<dbReference type="InterPro" id="IPR023591">
    <property type="entry name" value="Ribosomal_uS2_flav_dom_sf"/>
</dbReference>
<dbReference type="SUPFAM" id="SSF52313">
    <property type="entry name" value="Ribosomal protein S2"/>
    <property type="match status" value="1"/>
</dbReference>